<feature type="domain" description="DUF397" evidence="1">
    <location>
        <begin position="8"/>
        <end position="62"/>
    </location>
</feature>
<evidence type="ECO:0000259" key="1">
    <source>
        <dbReference type="Pfam" id="PF04149"/>
    </source>
</evidence>
<dbReference type="RefSeq" id="WP_343981863.1">
    <property type="nucleotide sequence ID" value="NZ_BAAAJG010000015.1"/>
</dbReference>
<keyword evidence="3" id="KW-1185">Reference proteome</keyword>
<organism evidence="2 3">
    <name type="scientific">Pseudonocardia aurantiaca</name>
    <dbReference type="NCBI Taxonomy" id="75290"/>
    <lineage>
        <taxon>Bacteria</taxon>
        <taxon>Bacillati</taxon>
        <taxon>Actinomycetota</taxon>
        <taxon>Actinomycetes</taxon>
        <taxon>Pseudonocardiales</taxon>
        <taxon>Pseudonocardiaceae</taxon>
        <taxon>Pseudonocardia</taxon>
    </lineage>
</organism>
<sequence>MIDLDGVVWRKSSASNGNGGGCVEVADLPDGGRLVRDTKDEGAGPVLRYTASEWQAFVAGVKLGEFD</sequence>
<evidence type="ECO:0000313" key="3">
    <source>
        <dbReference type="Proteomes" id="UP001597145"/>
    </source>
</evidence>
<reference evidence="3" key="1">
    <citation type="journal article" date="2019" name="Int. J. Syst. Evol. Microbiol.">
        <title>The Global Catalogue of Microorganisms (GCM) 10K type strain sequencing project: providing services to taxonomists for standard genome sequencing and annotation.</title>
        <authorList>
            <consortium name="The Broad Institute Genomics Platform"/>
            <consortium name="The Broad Institute Genome Sequencing Center for Infectious Disease"/>
            <person name="Wu L."/>
            <person name="Ma J."/>
        </authorList>
    </citation>
    <scope>NUCLEOTIDE SEQUENCE [LARGE SCALE GENOMIC DNA]</scope>
    <source>
        <strain evidence="3">JCM 12165</strain>
    </source>
</reference>
<proteinExistence type="predicted"/>
<protein>
    <submittedName>
        <fullName evidence="2">DUF397 domain-containing protein</fullName>
    </submittedName>
</protein>
<name>A0ABW4FG67_9PSEU</name>
<dbReference type="InterPro" id="IPR007278">
    <property type="entry name" value="DUF397"/>
</dbReference>
<accession>A0ABW4FG67</accession>
<dbReference type="Proteomes" id="UP001597145">
    <property type="component" value="Unassembled WGS sequence"/>
</dbReference>
<comment type="caution">
    <text evidence="2">The sequence shown here is derived from an EMBL/GenBank/DDBJ whole genome shotgun (WGS) entry which is preliminary data.</text>
</comment>
<gene>
    <name evidence="2" type="ORF">ACFSCY_09415</name>
</gene>
<dbReference type="EMBL" id="JBHUCP010000005">
    <property type="protein sequence ID" value="MFD1529658.1"/>
    <property type="molecule type" value="Genomic_DNA"/>
</dbReference>
<evidence type="ECO:0000313" key="2">
    <source>
        <dbReference type="EMBL" id="MFD1529658.1"/>
    </source>
</evidence>
<dbReference type="Pfam" id="PF04149">
    <property type="entry name" value="DUF397"/>
    <property type="match status" value="1"/>
</dbReference>